<evidence type="ECO:0000256" key="1">
    <source>
        <dbReference type="SAM" id="SignalP"/>
    </source>
</evidence>
<dbReference type="PANTHER" id="PTHR43739">
    <property type="entry name" value="XYLOGLUCANASE (EUROFUNG)"/>
    <property type="match status" value="1"/>
</dbReference>
<organism evidence="2 3">
    <name type="scientific">Dokdonella koreensis DS-123</name>
    <dbReference type="NCBI Taxonomy" id="1300342"/>
    <lineage>
        <taxon>Bacteria</taxon>
        <taxon>Pseudomonadati</taxon>
        <taxon>Pseudomonadota</taxon>
        <taxon>Gammaproteobacteria</taxon>
        <taxon>Lysobacterales</taxon>
        <taxon>Rhodanobacteraceae</taxon>
        <taxon>Dokdonella</taxon>
    </lineage>
</organism>
<dbReference type="GO" id="GO:0016787">
    <property type="term" value="F:hydrolase activity"/>
    <property type="evidence" value="ECO:0007669"/>
    <property type="project" value="UniProtKB-KW"/>
</dbReference>
<dbReference type="InterPro" id="IPR052025">
    <property type="entry name" value="Xyloglucanase_GH74"/>
</dbReference>
<sequence>MTQRSLSLTLGFCAALAAPLTIAATPQPLPAGAAGFDARHVERGDYAGRRPLAASRLGEAAPAAAGRGTGMPAAWAALGPYGGDVTSVAVSPVDAALVLAGTAPANGGGGTLYRSVDGAANWTAVPAMTFRSIFDIEFTPSGTAYAATDGGVWSSSDQGVNWTQHNLGIGTAQLVTDLTIDPTNPSVIWAGVDDAFGSQPINLVRSTDGGLTWSNVTPPRSTAMSATAVAVDPTNSQNVAATFAGWIGGTELWVSTNGGTTWTNRSAGLPSNPLRAVVLDGSRLLVGGGQMFGSQFVGLYLSNDLGQNWSALHDESWPLLCVTDIAVDPNDPQTILASIDGAGINRSTDGGNTWEIAVGGSSILSAQSVRYAPGSSQTVLVGAASLGVYRSTDGGDAFAASTIGIAELALYAVDTSPTDPNLIAVAFQGNNNGGVLSSSNGGIDWTAESVPPTRYSSVRFAPDGTLYALSAGPSSVAPEGLYRRNGDGSWTSLGPDQGTLFESDLITIRFGTTASTIYLGGADFGVAGSERTVWRSVDGGTTWAKTHEGTDGDKVADIESVAGRGGQYLVATYDGPAGGALRSSDGGLSWTETRNGLPDFARFGRLCSTAATPGTMYMSMWDSWGTGAIYRSTNDGASWTRGWTGGNLSDVACHPHEPGVLYAAQQSADAVIRSTDGGTSFTPFATGLGAAGAPVELALSKTGGLPLLYLATSRGSFVTLRDPSSETLFADGFD</sequence>
<dbReference type="PATRIC" id="fig|1300342.3.peg.3320"/>
<keyword evidence="2" id="KW-0378">Hydrolase</keyword>
<dbReference type="AlphaFoldDB" id="A0A160DXF3"/>
<dbReference type="Proteomes" id="UP000076830">
    <property type="component" value="Chromosome"/>
</dbReference>
<dbReference type="PANTHER" id="PTHR43739:SF5">
    <property type="entry name" value="EXO-ALPHA-SIALIDASE"/>
    <property type="match status" value="1"/>
</dbReference>
<gene>
    <name evidence="2" type="ORF">I596_3398</name>
</gene>
<dbReference type="RefSeq" id="WP_150132211.1">
    <property type="nucleotide sequence ID" value="NZ_CP015249.1"/>
</dbReference>
<dbReference type="STRING" id="1300342.I596_3398"/>
<evidence type="ECO:0000313" key="3">
    <source>
        <dbReference type="Proteomes" id="UP000076830"/>
    </source>
</evidence>
<dbReference type="EMBL" id="CP015249">
    <property type="protein sequence ID" value="ANB19387.1"/>
    <property type="molecule type" value="Genomic_DNA"/>
</dbReference>
<accession>A0A160DXF3</accession>
<name>A0A160DXF3_9GAMM</name>
<keyword evidence="3" id="KW-1185">Reference proteome</keyword>
<reference evidence="2 3" key="1">
    <citation type="submission" date="2016-04" db="EMBL/GenBank/DDBJ databases">
        <title>Complete genome sequence of Dokdonella koreensis DS-123T.</title>
        <authorList>
            <person name="Kim J.F."/>
            <person name="Lee H."/>
            <person name="Kwak M.-J."/>
        </authorList>
    </citation>
    <scope>NUCLEOTIDE SEQUENCE [LARGE SCALE GENOMIC DNA]</scope>
    <source>
        <strain evidence="2 3">DS-123</strain>
    </source>
</reference>
<feature type="signal peptide" evidence="1">
    <location>
        <begin position="1"/>
        <end position="23"/>
    </location>
</feature>
<proteinExistence type="predicted"/>
<dbReference type="KEGG" id="dko:I596_3398"/>
<protein>
    <submittedName>
        <fullName evidence="2">Glycosyl hydrolase, BNR repeat-containing protein</fullName>
    </submittedName>
</protein>
<dbReference type="InterPro" id="IPR015943">
    <property type="entry name" value="WD40/YVTN_repeat-like_dom_sf"/>
</dbReference>
<dbReference type="SUPFAM" id="SSF50939">
    <property type="entry name" value="Sialidases"/>
    <property type="match status" value="3"/>
</dbReference>
<dbReference type="CDD" id="cd15482">
    <property type="entry name" value="Sialidase_non-viral"/>
    <property type="match status" value="2"/>
</dbReference>
<evidence type="ECO:0000313" key="2">
    <source>
        <dbReference type="EMBL" id="ANB19387.1"/>
    </source>
</evidence>
<dbReference type="Gene3D" id="2.130.10.10">
    <property type="entry name" value="YVTN repeat-like/Quinoprotein amine dehydrogenase"/>
    <property type="match status" value="5"/>
</dbReference>
<feature type="chain" id="PRO_5007813810" evidence="1">
    <location>
        <begin position="24"/>
        <end position="734"/>
    </location>
</feature>
<dbReference type="GO" id="GO:0010411">
    <property type="term" value="P:xyloglucan metabolic process"/>
    <property type="evidence" value="ECO:0007669"/>
    <property type="project" value="TreeGrafter"/>
</dbReference>
<dbReference type="InterPro" id="IPR036278">
    <property type="entry name" value="Sialidase_sf"/>
</dbReference>
<dbReference type="OrthoDB" id="5711096at2"/>
<keyword evidence="1" id="KW-0732">Signal</keyword>